<name>V6LFL6_9EUKA</name>
<gene>
    <name evidence="1" type="ORF">SS50377_16952</name>
    <name evidence="2" type="ORF">SS50377_27422</name>
</gene>
<dbReference type="Proteomes" id="UP000018208">
    <property type="component" value="Unassembled WGS sequence"/>
</dbReference>
<dbReference type="AlphaFoldDB" id="V6LFL6"/>
<evidence type="ECO:0000313" key="2">
    <source>
        <dbReference type="EMBL" id="KAH0571122.1"/>
    </source>
</evidence>
<protein>
    <submittedName>
        <fullName evidence="1">Uncharacterized protein</fullName>
    </submittedName>
</protein>
<sequence length="233" mass="27452">MKHKWQENFPQALALCLQERLQQQIISSNDVFQASQNLTEQQRRGIWVDVGQTLDIKAKQAHDYFHNTYVKQFYENITHYKSELVETLQEIFALTTAKTDQKKMINDAIAKFYEKYPHKKFHLQTVYSFLYHQLKNVTTKIQTSKQQSSKIISDQLYSTQKESIFDDLFQKISNTEQINQQKFGIQIDKPVQDLIGELFSSTSDEKDDNYCVLEQVIKFLQNMDTDEESSLVK</sequence>
<dbReference type="EMBL" id="AUWU02000007">
    <property type="protein sequence ID" value="KAH0571122.1"/>
    <property type="molecule type" value="Genomic_DNA"/>
</dbReference>
<evidence type="ECO:0000313" key="3">
    <source>
        <dbReference type="Proteomes" id="UP000018208"/>
    </source>
</evidence>
<keyword evidence="3" id="KW-1185">Reference proteome</keyword>
<evidence type="ECO:0000313" key="1">
    <source>
        <dbReference type="EMBL" id="EST43287.1"/>
    </source>
</evidence>
<reference evidence="1 2" key="1">
    <citation type="journal article" date="2014" name="PLoS Genet.">
        <title>The Genome of Spironucleus salmonicida Highlights a Fish Pathogen Adapted to Fluctuating Environments.</title>
        <authorList>
            <person name="Xu F."/>
            <person name="Jerlstrom-Hultqvist J."/>
            <person name="Einarsson E."/>
            <person name="Astvaldsson A."/>
            <person name="Svard S.G."/>
            <person name="Andersson J.O."/>
        </authorList>
    </citation>
    <scope>NUCLEOTIDE SEQUENCE</scope>
    <source>
        <strain evidence="2">ATCC 50377</strain>
    </source>
</reference>
<organism evidence="1">
    <name type="scientific">Spironucleus salmonicida</name>
    <dbReference type="NCBI Taxonomy" id="348837"/>
    <lineage>
        <taxon>Eukaryota</taxon>
        <taxon>Metamonada</taxon>
        <taxon>Diplomonadida</taxon>
        <taxon>Hexamitidae</taxon>
        <taxon>Hexamitinae</taxon>
        <taxon>Spironucleus</taxon>
    </lineage>
</organism>
<reference evidence="2" key="2">
    <citation type="submission" date="2020-12" db="EMBL/GenBank/DDBJ databases">
        <title>New Spironucleus salmonicida genome in near-complete chromosomes.</title>
        <authorList>
            <person name="Xu F."/>
            <person name="Kurt Z."/>
            <person name="Jimenez-Gonzalez A."/>
            <person name="Astvaldsson A."/>
            <person name="Andersson J.O."/>
            <person name="Svard S.G."/>
        </authorList>
    </citation>
    <scope>NUCLEOTIDE SEQUENCE</scope>
    <source>
        <strain evidence="2">ATCC 50377</strain>
    </source>
</reference>
<dbReference type="EMBL" id="KI546139">
    <property type="protein sequence ID" value="EST43287.1"/>
    <property type="molecule type" value="Genomic_DNA"/>
</dbReference>
<dbReference type="VEuPathDB" id="GiardiaDB:SS50377_27422"/>
<accession>V6LFL6</accession>
<proteinExistence type="predicted"/>